<evidence type="ECO:0000256" key="1">
    <source>
        <dbReference type="SAM" id="Phobius"/>
    </source>
</evidence>
<name>A0ABP9WUS4_9CHLR</name>
<evidence type="ECO:0000313" key="2">
    <source>
        <dbReference type="EMBL" id="GAA5526953.1"/>
    </source>
</evidence>
<dbReference type="RefSeq" id="WP_345720587.1">
    <property type="nucleotide sequence ID" value="NZ_BAABRU010000002.1"/>
</dbReference>
<keyword evidence="1" id="KW-0812">Transmembrane</keyword>
<reference evidence="2 3" key="1">
    <citation type="submission" date="2024-02" db="EMBL/GenBank/DDBJ databases">
        <title>Herpetosiphon gulosus NBRC 112829.</title>
        <authorList>
            <person name="Ichikawa N."/>
            <person name="Katano-Makiyama Y."/>
            <person name="Hidaka K."/>
        </authorList>
    </citation>
    <scope>NUCLEOTIDE SEQUENCE [LARGE SCALE GENOMIC DNA]</scope>
    <source>
        <strain evidence="2 3">NBRC 112829</strain>
    </source>
</reference>
<keyword evidence="1" id="KW-0472">Membrane</keyword>
<dbReference type="PANTHER" id="PTHR10559:SF18">
    <property type="entry name" value="TRANSCOBALAMIN II"/>
    <property type="match status" value="1"/>
</dbReference>
<evidence type="ECO:0000313" key="3">
    <source>
        <dbReference type="Proteomes" id="UP001428290"/>
    </source>
</evidence>
<keyword evidence="3" id="KW-1185">Reference proteome</keyword>
<gene>
    <name evidence="2" type="ORF">Hgul01_00735</name>
</gene>
<dbReference type="Proteomes" id="UP001428290">
    <property type="component" value="Unassembled WGS sequence"/>
</dbReference>
<accession>A0ABP9WUS4</accession>
<comment type="caution">
    <text evidence="2">The sequence shown here is derived from an EMBL/GenBank/DDBJ whole genome shotgun (WGS) entry which is preliminary data.</text>
</comment>
<dbReference type="Gene3D" id="1.50.10.20">
    <property type="match status" value="2"/>
</dbReference>
<organism evidence="2 3">
    <name type="scientific">Herpetosiphon gulosus</name>
    <dbReference type="NCBI Taxonomy" id="1973496"/>
    <lineage>
        <taxon>Bacteria</taxon>
        <taxon>Bacillati</taxon>
        <taxon>Chloroflexota</taxon>
        <taxon>Chloroflexia</taxon>
        <taxon>Herpetosiphonales</taxon>
        <taxon>Herpetosiphonaceae</taxon>
        <taxon>Herpetosiphon</taxon>
    </lineage>
</organism>
<feature type="transmembrane region" description="Helical" evidence="1">
    <location>
        <begin position="340"/>
        <end position="359"/>
    </location>
</feature>
<protein>
    <submittedName>
        <fullName evidence="2">Uncharacterized protein</fullName>
    </submittedName>
</protein>
<dbReference type="CDD" id="cd00688">
    <property type="entry name" value="ISOPREN_C2_like"/>
    <property type="match status" value="1"/>
</dbReference>
<dbReference type="PANTHER" id="PTHR10559">
    <property type="entry name" value="TRANSCOBALAMIN-1/GASTRIC INTRINSIC FACTOR"/>
    <property type="match status" value="1"/>
</dbReference>
<keyword evidence="1" id="KW-1133">Transmembrane helix</keyword>
<proteinExistence type="predicted"/>
<dbReference type="InterPro" id="IPR008930">
    <property type="entry name" value="Terpenoid_cyclase/PrenylTrfase"/>
</dbReference>
<dbReference type="SUPFAM" id="SSF48239">
    <property type="entry name" value="Terpenoid cyclases/Protein prenyltransferases"/>
    <property type="match status" value="2"/>
</dbReference>
<sequence>MLQTIVRYRWLLVLIGFLVAVPIAAQTVEKNSGADWLLTQQQSDGSFDSYYHSPLDPTACSVYALHAAGYQIDPATQRFIEQQARSYIGHPDKAAAIVMAQLLTGHDPRSVGGVDLVAAIIQSYNPTTGMYGENLYENSLVMMALKAAGEAIEPQTIQTILDQQLADGSWNTSTQNTALQIQALVAADQKQSAAIPAALAFLQTQQDGDRGFVGNRNFPPSAFKDAISTSLAIQAILATGGDPKAEPWGDNINNPVNALRRLQLADGGFRRDSSTPQPDTMSTCSAVQAVLQKTYPFIELAKIGITLTPTLAPVDGSTAIPVQQPGLPGMLPDTSSSSNLALPILLGVLATCVLVGLRLRKLA</sequence>
<dbReference type="EMBL" id="BAABRU010000002">
    <property type="protein sequence ID" value="GAA5526953.1"/>
    <property type="molecule type" value="Genomic_DNA"/>
</dbReference>
<dbReference type="InterPro" id="IPR051588">
    <property type="entry name" value="Cobalamin_Transport"/>
</dbReference>